<dbReference type="Gene3D" id="3.40.50.2300">
    <property type="match status" value="1"/>
</dbReference>
<evidence type="ECO:0000256" key="1">
    <source>
        <dbReference type="ARBA" id="ARBA00008201"/>
    </source>
</evidence>
<dbReference type="SMART" id="SM00950">
    <property type="entry name" value="Piwi"/>
    <property type="match status" value="1"/>
</dbReference>
<evidence type="ECO:0000256" key="4">
    <source>
        <dbReference type="ARBA" id="ARBA00023274"/>
    </source>
</evidence>
<dbReference type="Pfam" id="PF08699">
    <property type="entry name" value="ArgoL1"/>
    <property type="match status" value="1"/>
</dbReference>
<dbReference type="InterPro" id="IPR036397">
    <property type="entry name" value="RNaseH_sf"/>
</dbReference>
<dbReference type="SUPFAM" id="SSF101690">
    <property type="entry name" value="PAZ domain"/>
    <property type="match status" value="1"/>
</dbReference>
<dbReference type="SMART" id="SM00949">
    <property type="entry name" value="PAZ"/>
    <property type="match status" value="1"/>
</dbReference>
<dbReference type="Pfam" id="PF16487">
    <property type="entry name" value="ArgoMid"/>
    <property type="match status" value="1"/>
</dbReference>
<dbReference type="InterPro" id="IPR045246">
    <property type="entry name" value="Piwi_ago-like"/>
</dbReference>
<dbReference type="Pfam" id="PF16488">
    <property type="entry name" value="ArgoL2"/>
    <property type="match status" value="1"/>
</dbReference>
<proteinExistence type="inferred from homology"/>
<feature type="domain" description="PAZ" evidence="5">
    <location>
        <begin position="262"/>
        <end position="378"/>
    </location>
</feature>
<dbReference type="InterPro" id="IPR032473">
    <property type="entry name" value="Argonaute_Mid_dom"/>
</dbReference>
<keyword evidence="2" id="KW-0678">Repressor</keyword>
<feature type="domain" description="Piwi" evidence="6">
    <location>
        <begin position="547"/>
        <end position="855"/>
    </location>
</feature>
<dbReference type="Pfam" id="PF02171">
    <property type="entry name" value="Piwi"/>
    <property type="match status" value="1"/>
</dbReference>
<dbReference type="FunFam" id="3.30.420.10:FF:000091">
    <property type="entry name" value="Protein argonaute 3"/>
    <property type="match status" value="1"/>
</dbReference>
<dbReference type="Proteomes" id="UP001443914">
    <property type="component" value="Unassembled WGS sequence"/>
</dbReference>
<organism evidence="7 8">
    <name type="scientific">Saponaria officinalis</name>
    <name type="common">Common soapwort</name>
    <name type="synonym">Lychnis saponaria</name>
    <dbReference type="NCBI Taxonomy" id="3572"/>
    <lineage>
        <taxon>Eukaryota</taxon>
        <taxon>Viridiplantae</taxon>
        <taxon>Streptophyta</taxon>
        <taxon>Embryophyta</taxon>
        <taxon>Tracheophyta</taxon>
        <taxon>Spermatophyta</taxon>
        <taxon>Magnoliopsida</taxon>
        <taxon>eudicotyledons</taxon>
        <taxon>Gunneridae</taxon>
        <taxon>Pentapetalae</taxon>
        <taxon>Caryophyllales</taxon>
        <taxon>Caryophyllaceae</taxon>
        <taxon>Caryophylleae</taxon>
        <taxon>Saponaria</taxon>
    </lineage>
</organism>
<evidence type="ECO:0000259" key="6">
    <source>
        <dbReference type="PROSITE" id="PS50822"/>
    </source>
</evidence>
<dbReference type="PANTHER" id="PTHR22891">
    <property type="entry name" value="EUKARYOTIC TRANSLATION INITIATION FACTOR 2C"/>
    <property type="match status" value="1"/>
</dbReference>
<gene>
    <name evidence="7" type="ORF">RND81_11G084800</name>
</gene>
<dbReference type="Gene3D" id="3.30.420.10">
    <property type="entry name" value="Ribonuclease H-like superfamily/Ribonuclease H"/>
    <property type="match status" value="1"/>
</dbReference>
<dbReference type="Gene3D" id="2.170.260.10">
    <property type="entry name" value="paz domain"/>
    <property type="match status" value="1"/>
</dbReference>
<evidence type="ECO:0000313" key="8">
    <source>
        <dbReference type="Proteomes" id="UP001443914"/>
    </source>
</evidence>
<dbReference type="InterPro" id="IPR036085">
    <property type="entry name" value="PAZ_dom_sf"/>
</dbReference>
<dbReference type="SUPFAM" id="SSF53098">
    <property type="entry name" value="Ribonuclease H-like"/>
    <property type="match status" value="1"/>
</dbReference>
<dbReference type="SMART" id="SM01163">
    <property type="entry name" value="DUF1785"/>
    <property type="match status" value="1"/>
</dbReference>
<evidence type="ECO:0000259" key="5">
    <source>
        <dbReference type="PROSITE" id="PS50821"/>
    </source>
</evidence>
<evidence type="ECO:0000256" key="2">
    <source>
        <dbReference type="ARBA" id="ARBA00022491"/>
    </source>
</evidence>
<dbReference type="AlphaFoldDB" id="A0AAW1HIJ6"/>
<dbReference type="EMBL" id="JBDFQZ010000011">
    <property type="protein sequence ID" value="KAK9676555.1"/>
    <property type="molecule type" value="Genomic_DNA"/>
</dbReference>
<dbReference type="InterPro" id="IPR032474">
    <property type="entry name" value="Argonaute_N"/>
</dbReference>
<dbReference type="InterPro" id="IPR014811">
    <property type="entry name" value="ArgoL1"/>
</dbReference>
<dbReference type="InterPro" id="IPR032472">
    <property type="entry name" value="ArgoL2"/>
</dbReference>
<dbReference type="InterPro" id="IPR012337">
    <property type="entry name" value="RNaseH-like_sf"/>
</dbReference>
<dbReference type="Pfam" id="PF02170">
    <property type="entry name" value="PAZ"/>
    <property type="match status" value="1"/>
</dbReference>
<dbReference type="PROSITE" id="PS50822">
    <property type="entry name" value="PIWI"/>
    <property type="match status" value="1"/>
</dbReference>
<accession>A0AAW1HIJ6</accession>
<sequence length="891" mass="99538">MTEVQILEPDQSQSSPPSVLTPLVISDGPDSPKHQVMCKPGFGSIGRCISLLVNHLKVSIRNPDVAFYHYSVKITSGDDVPIECKSISIKIIDKLFQTYSSELNGKVYVFDGKKNVYTFAPLSQKTFEFTLTHEEPFARKVENHGESTKKSKHSTTPKLFKVELSFCLKVPSRSMIPTIEGQTVYETRDALRVLNTILRNQALNKGYLVVRQSYFKNDSSNIFEVGEGVLGLHGFHSSFHMTRAGLSLNLDVAVTLTLTPGAILDFLMANQNIKEARYIDWVKAKIMLTDVKIKTSHTDRIYKIVGLSERPCHQLSFLRSIKDENGSKEEQLEETTVIDYFLKQYGIGLTYSKYMPCLDVGTPSKPIYLPMELCSMVSLQRSNKLLSPAQQTTLVEKTKQKPLERMKVLMDAVENSHYENDPLLATCGISIEKTFMHISGRVLEAPKLKVGKGEDCSPSDGRWTFKNKQFLDPVNISCWAIVNFSSRCDTSYLSRELISVGMRKGMDIERPYALIEENQQMRKASPLARVDAMFEKLQDKLPDKPEFILCVLPERKTSELYGPWKMRSLCDFGLLTQCVCPVKITERYLTNVLLKINAKLGGINSLLATENPSCLPHVSDIPTMILGMDVSHGPPGPADRPSIAAVVGSLSWPLISRYRVALRTQAPRTEIIDSLFRPLENGTDAGSVSELLNEFFITSGGRKPKHIIVFRDGVSESQFDKVLNVELKQIKQAYLGFGEAEVPKFTVIVAQKRHHTRFFPVGATSNVPPGTVVDSEVVHPSSYDFYMCAHGGLIGTLRPVHYHVLLDEIGFSPDELQNFIHSLCYTYQRSSHATSIVAPIAYAHHAALQVGQFMKSEGFPNGSSEQNSAISSGSMSFPELHDTIKGSMFFC</sequence>
<dbReference type="GO" id="GO:0003723">
    <property type="term" value="F:RNA binding"/>
    <property type="evidence" value="ECO:0007669"/>
    <property type="project" value="InterPro"/>
</dbReference>
<evidence type="ECO:0000313" key="7">
    <source>
        <dbReference type="EMBL" id="KAK9676556.1"/>
    </source>
</evidence>
<keyword evidence="3" id="KW-0943">RNA-mediated gene silencing</keyword>
<reference evidence="7 8" key="1">
    <citation type="submission" date="2024-03" db="EMBL/GenBank/DDBJ databases">
        <title>WGS assembly of Saponaria officinalis var. Norfolk2.</title>
        <authorList>
            <person name="Jenkins J."/>
            <person name="Shu S."/>
            <person name="Grimwood J."/>
            <person name="Barry K."/>
            <person name="Goodstein D."/>
            <person name="Schmutz J."/>
            <person name="Leebens-Mack J."/>
            <person name="Osbourn A."/>
        </authorList>
    </citation>
    <scope>NUCLEOTIDE SEQUENCE [LARGE SCALE GENOMIC DNA]</scope>
    <source>
        <strain evidence="8">cv. Norfolk2</strain>
        <strain evidence="7">JIC</strain>
        <tissue evidence="7">Leaf</tissue>
    </source>
</reference>
<protein>
    <submittedName>
        <fullName evidence="7">Uncharacterized protein</fullName>
    </submittedName>
</protein>
<dbReference type="GO" id="GO:0051607">
    <property type="term" value="P:defense response to virus"/>
    <property type="evidence" value="ECO:0007669"/>
    <property type="project" value="UniProtKB-ARBA"/>
</dbReference>
<keyword evidence="8" id="KW-1185">Reference proteome</keyword>
<dbReference type="InterPro" id="IPR003165">
    <property type="entry name" value="Piwi"/>
</dbReference>
<comment type="similarity">
    <text evidence="1">Belongs to the argonaute family. Ago subfamily.</text>
</comment>
<dbReference type="GO" id="GO:0031047">
    <property type="term" value="P:regulatory ncRNA-mediated gene silencing"/>
    <property type="evidence" value="ECO:0007669"/>
    <property type="project" value="UniProtKB-KW"/>
</dbReference>
<dbReference type="CDD" id="cd04657">
    <property type="entry name" value="Piwi_ago-like"/>
    <property type="match status" value="1"/>
</dbReference>
<dbReference type="CDD" id="cd02846">
    <property type="entry name" value="PAZ_argonaute_like"/>
    <property type="match status" value="1"/>
</dbReference>
<comment type="caution">
    <text evidence="7">The sequence shown here is derived from an EMBL/GenBank/DDBJ whole genome shotgun (WGS) entry which is preliminary data.</text>
</comment>
<evidence type="ECO:0000256" key="3">
    <source>
        <dbReference type="ARBA" id="ARBA00023158"/>
    </source>
</evidence>
<dbReference type="PROSITE" id="PS50821">
    <property type="entry name" value="PAZ"/>
    <property type="match status" value="1"/>
</dbReference>
<dbReference type="GO" id="GO:1990904">
    <property type="term" value="C:ribonucleoprotein complex"/>
    <property type="evidence" value="ECO:0007669"/>
    <property type="project" value="UniProtKB-KW"/>
</dbReference>
<dbReference type="EMBL" id="JBDFQZ010000011">
    <property type="protein sequence ID" value="KAK9676556.1"/>
    <property type="molecule type" value="Genomic_DNA"/>
</dbReference>
<keyword evidence="4" id="KW-0687">Ribonucleoprotein</keyword>
<name>A0AAW1HIJ6_SAPOF</name>
<dbReference type="Pfam" id="PF16486">
    <property type="entry name" value="ArgoN"/>
    <property type="match status" value="1"/>
</dbReference>
<dbReference type="InterPro" id="IPR003100">
    <property type="entry name" value="PAZ_dom"/>
</dbReference>